<dbReference type="Ensembl" id="ENSSVLT00005000826.1">
    <property type="protein sequence ID" value="ENSSVLP00005000745.1"/>
    <property type="gene ID" value="ENSSVLG00005000667.1"/>
</dbReference>
<dbReference type="Proteomes" id="UP000694564">
    <property type="component" value="Chromosome 2"/>
</dbReference>
<organism evidence="1 2">
    <name type="scientific">Sciurus vulgaris</name>
    <name type="common">Eurasian red squirrel</name>
    <dbReference type="NCBI Taxonomy" id="55149"/>
    <lineage>
        <taxon>Eukaryota</taxon>
        <taxon>Metazoa</taxon>
        <taxon>Chordata</taxon>
        <taxon>Craniata</taxon>
        <taxon>Vertebrata</taxon>
        <taxon>Euteleostomi</taxon>
        <taxon>Mammalia</taxon>
        <taxon>Eutheria</taxon>
        <taxon>Euarchontoglires</taxon>
        <taxon>Glires</taxon>
        <taxon>Rodentia</taxon>
        <taxon>Sciuromorpha</taxon>
        <taxon>Sciuridae</taxon>
        <taxon>Sciurinae</taxon>
        <taxon>Sciurini</taxon>
        <taxon>Sciurus</taxon>
    </lineage>
</organism>
<protein>
    <submittedName>
        <fullName evidence="1">Uncharacterized protein</fullName>
    </submittedName>
</protein>
<sequence length="61" mass="7002">HDPKRKRENPYSRWHHISFTLWDTRATPPSPGCPVLCVVGECEDPRMQCSWPKGPLLAIGF</sequence>
<evidence type="ECO:0000313" key="1">
    <source>
        <dbReference type="Ensembl" id="ENSSVLP00005000745.1"/>
    </source>
</evidence>
<reference evidence="1" key="2">
    <citation type="submission" date="2025-09" db="UniProtKB">
        <authorList>
            <consortium name="Ensembl"/>
        </authorList>
    </citation>
    <scope>IDENTIFICATION</scope>
</reference>
<proteinExistence type="predicted"/>
<reference evidence="1" key="1">
    <citation type="submission" date="2025-08" db="UniProtKB">
        <authorList>
            <consortium name="Ensembl"/>
        </authorList>
    </citation>
    <scope>IDENTIFICATION</scope>
</reference>
<dbReference type="AlphaFoldDB" id="A0A8D2AHE6"/>
<name>A0A8D2AHE6_SCIVU</name>
<accession>A0A8D2AHE6</accession>
<evidence type="ECO:0000313" key="2">
    <source>
        <dbReference type="Proteomes" id="UP000694564"/>
    </source>
</evidence>
<keyword evidence="2" id="KW-1185">Reference proteome</keyword>
<dbReference type="OrthoDB" id="10322552at2759"/>